<name>A0AC35GGI8_9BILA</name>
<evidence type="ECO:0000313" key="1">
    <source>
        <dbReference type="Proteomes" id="UP000887580"/>
    </source>
</evidence>
<evidence type="ECO:0000313" key="2">
    <source>
        <dbReference type="WBParaSite" id="PS1159_v2.g4817.t1"/>
    </source>
</evidence>
<dbReference type="WBParaSite" id="PS1159_v2.g4817.t1">
    <property type="protein sequence ID" value="PS1159_v2.g4817.t1"/>
    <property type="gene ID" value="PS1159_v2.g4817"/>
</dbReference>
<proteinExistence type="predicted"/>
<organism evidence="1 2">
    <name type="scientific">Panagrolaimus sp. PS1159</name>
    <dbReference type="NCBI Taxonomy" id="55785"/>
    <lineage>
        <taxon>Eukaryota</taxon>
        <taxon>Metazoa</taxon>
        <taxon>Ecdysozoa</taxon>
        <taxon>Nematoda</taxon>
        <taxon>Chromadorea</taxon>
        <taxon>Rhabditida</taxon>
        <taxon>Tylenchina</taxon>
        <taxon>Panagrolaimomorpha</taxon>
        <taxon>Panagrolaimoidea</taxon>
        <taxon>Panagrolaimidae</taxon>
        <taxon>Panagrolaimus</taxon>
    </lineage>
</organism>
<sequence>MSGAGAGVDDELLKEVIYPQSGMLFKEEIIGPIFCKPKLIPLKSVTLEKLESMQQEGLEKMKQMEAQRIAMEKQEAENIAAADAKAAEGGEGGAKRTDIWAADES</sequence>
<dbReference type="Proteomes" id="UP000887580">
    <property type="component" value="Unplaced"/>
</dbReference>
<reference evidence="2" key="1">
    <citation type="submission" date="2022-11" db="UniProtKB">
        <authorList>
            <consortium name="WormBaseParasite"/>
        </authorList>
    </citation>
    <scope>IDENTIFICATION</scope>
</reference>
<protein>
    <submittedName>
        <fullName evidence="2">BBSome-interacting protein 1</fullName>
    </submittedName>
</protein>
<accession>A0AC35GGI8</accession>